<dbReference type="InterPro" id="IPR010343">
    <property type="entry name" value="ArAE_1"/>
</dbReference>
<dbReference type="Pfam" id="PF06081">
    <property type="entry name" value="ArAE_1"/>
    <property type="match status" value="1"/>
</dbReference>
<comment type="subcellular location">
    <subcellularLocation>
        <location evidence="1">Cell membrane</location>
        <topology evidence="1">Multi-pass membrane protein</topology>
    </subcellularLocation>
</comment>
<protein>
    <recommendedName>
        <fullName evidence="10">FUSC family protein</fullName>
    </recommendedName>
</protein>
<keyword evidence="2" id="KW-1003">Cell membrane</keyword>
<comment type="caution">
    <text evidence="8">The sequence shown here is derived from an EMBL/GenBank/DDBJ whole genome shotgun (WGS) entry which is preliminary data.</text>
</comment>
<evidence type="ECO:0000256" key="7">
    <source>
        <dbReference type="SAM" id="Phobius"/>
    </source>
</evidence>
<feature type="transmembrane region" description="Helical" evidence="7">
    <location>
        <begin position="76"/>
        <end position="94"/>
    </location>
</feature>
<evidence type="ECO:0000256" key="1">
    <source>
        <dbReference type="ARBA" id="ARBA00004651"/>
    </source>
</evidence>
<keyword evidence="3 7" id="KW-0812">Transmembrane</keyword>
<feature type="transmembrane region" description="Helical" evidence="7">
    <location>
        <begin position="26"/>
        <end position="46"/>
    </location>
</feature>
<evidence type="ECO:0000256" key="2">
    <source>
        <dbReference type="ARBA" id="ARBA00022475"/>
    </source>
</evidence>
<evidence type="ECO:0000256" key="4">
    <source>
        <dbReference type="ARBA" id="ARBA00022989"/>
    </source>
</evidence>
<proteinExistence type="predicted"/>
<evidence type="ECO:0000256" key="5">
    <source>
        <dbReference type="ARBA" id="ARBA00023136"/>
    </source>
</evidence>
<accession>A0A6L9S8Q7</accession>
<evidence type="ECO:0000313" key="8">
    <source>
        <dbReference type="EMBL" id="NEE00984.1"/>
    </source>
</evidence>
<reference evidence="8 9" key="1">
    <citation type="submission" date="2020-02" db="EMBL/GenBank/DDBJ databases">
        <authorList>
            <person name="Li X.-J."/>
            <person name="Han X.-M."/>
        </authorList>
    </citation>
    <scope>NUCLEOTIDE SEQUENCE [LARGE SCALE GENOMIC DNA]</scope>
    <source>
        <strain evidence="8 9">CCTCC AB 2017055</strain>
    </source>
</reference>
<name>A0A6L9S8Q7_9ACTN</name>
<feature type="transmembrane region" description="Helical" evidence="7">
    <location>
        <begin position="144"/>
        <end position="166"/>
    </location>
</feature>
<keyword evidence="4 7" id="KW-1133">Transmembrane helix</keyword>
<dbReference type="AlphaFoldDB" id="A0A6L9S8Q7"/>
<keyword evidence="5 7" id="KW-0472">Membrane</keyword>
<evidence type="ECO:0000313" key="9">
    <source>
        <dbReference type="Proteomes" id="UP000475214"/>
    </source>
</evidence>
<keyword evidence="9" id="KW-1185">Reference proteome</keyword>
<gene>
    <name evidence="8" type="ORF">G1H10_12485</name>
</gene>
<evidence type="ECO:0000256" key="3">
    <source>
        <dbReference type="ARBA" id="ARBA00022692"/>
    </source>
</evidence>
<dbReference type="RefSeq" id="WP_163737703.1">
    <property type="nucleotide sequence ID" value="NZ_JAAGOA010000007.1"/>
</dbReference>
<dbReference type="EMBL" id="JAAGOA010000007">
    <property type="protein sequence ID" value="NEE00984.1"/>
    <property type="molecule type" value="Genomic_DNA"/>
</dbReference>
<evidence type="ECO:0000256" key="6">
    <source>
        <dbReference type="SAM" id="MobiDB-lite"/>
    </source>
</evidence>
<sequence>MRWARLGQARESVQRAWRRRGDERSALIQVIKGIIASLTSYLFAVYVLDSQVPSFGPFAALLVVQVTVYRSVLHALRYMVAVVVGLACAGLIGLTLGETVWTLAVLVTLTLIIGQWPRLREFGPQAAIVGIFTFAAGGGNDMDYLVSLLLTVVCGAVVGTVTNLAFVRPIRFADAAEAVDNVCSAIADMLDEIAGRLREDDPLTDADAWRERADRMTDTVQRARTEIDFEAENARLNPRRLRYRERPVFTDYRDAIDAVSRSAGELQGVTLALRFARQREDGDIKETFLGEFLPQYADLLDSAAEAVHLFGQYHRLLEETDGDLRGALEAAFDRLDDLSGMLRDSHPSDARTIADCGTLLIEVDRLLSHLLRSGSRQIPDLSDLDGEAEAEAATGDADGRRRG</sequence>
<feature type="transmembrane region" description="Helical" evidence="7">
    <location>
        <begin position="52"/>
        <end position="69"/>
    </location>
</feature>
<feature type="region of interest" description="Disordered" evidence="6">
    <location>
        <begin position="380"/>
        <end position="403"/>
    </location>
</feature>
<organism evidence="8 9">
    <name type="scientific">Phytoactinopolyspora halotolerans</name>
    <dbReference type="NCBI Taxonomy" id="1981512"/>
    <lineage>
        <taxon>Bacteria</taxon>
        <taxon>Bacillati</taxon>
        <taxon>Actinomycetota</taxon>
        <taxon>Actinomycetes</taxon>
        <taxon>Jiangellales</taxon>
        <taxon>Jiangellaceae</taxon>
        <taxon>Phytoactinopolyspora</taxon>
    </lineage>
</organism>
<evidence type="ECO:0008006" key="10">
    <source>
        <dbReference type="Google" id="ProtNLM"/>
    </source>
</evidence>
<dbReference type="GO" id="GO:0005886">
    <property type="term" value="C:plasma membrane"/>
    <property type="evidence" value="ECO:0007669"/>
    <property type="project" value="UniProtKB-SubCell"/>
</dbReference>
<feature type="transmembrane region" description="Helical" evidence="7">
    <location>
        <begin position="122"/>
        <end position="138"/>
    </location>
</feature>
<dbReference type="Proteomes" id="UP000475214">
    <property type="component" value="Unassembled WGS sequence"/>
</dbReference>